<evidence type="ECO:0000256" key="4">
    <source>
        <dbReference type="ARBA" id="ARBA00022475"/>
    </source>
</evidence>
<dbReference type="GO" id="GO:0035435">
    <property type="term" value="P:phosphate ion transmembrane transport"/>
    <property type="evidence" value="ECO:0007669"/>
    <property type="project" value="InterPro"/>
</dbReference>
<evidence type="ECO:0000256" key="8">
    <source>
        <dbReference type="RuleBase" id="RU363043"/>
    </source>
</evidence>
<reference evidence="10" key="1">
    <citation type="submission" date="2023-03" db="EMBL/GenBank/DDBJ databases">
        <title>Genetic diversity of Bacillus cereus sensu lato isolates from Slovenia.</title>
        <authorList>
            <person name="Abdelli M."/>
        </authorList>
    </citation>
    <scope>NUCLEOTIDE SEQUENCE</scope>
    <source>
        <strain evidence="10">SIBC39</strain>
    </source>
</reference>
<dbReference type="PANTHER" id="PTHR43470:SF5">
    <property type="entry name" value="PHOSPHATE TRANSPORT SYSTEM PERMEASE PROTEIN PSTA"/>
    <property type="match status" value="1"/>
</dbReference>
<feature type="transmembrane region" description="Helical" evidence="8">
    <location>
        <begin position="120"/>
        <end position="140"/>
    </location>
</feature>
<dbReference type="AlphaFoldDB" id="A0AAJ1K168"/>
<keyword evidence="5 8" id="KW-0812">Transmembrane</keyword>
<dbReference type="FunFam" id="1.10.3720.10:FF:000185">
    <property type="entry name" value="Phosphate transport system permease protein PstA"/>
    <property type="match status" value="1"/>
</dbReference>
<protein>
    <recommendedName>
        <fullName evidence="8">Phosphate transport system permease protein PstA</fullName>
    </recommendedName>
</protein>
<dbReference type="CDD" id="cd06261">
    <property type="entry name" value="TM_PBP2"/>
    <property type="match status" value="1"/>
</dbReference>
<evidence type="ECO:0000256" key="3">
    <source>
        <dbReference type="ARBA" id="ARBA00022448"/>
    </source>
</evidence>
<feature type="transmembrane region" description="Helical" evidence="8">
    <location>
        <begin position="71"/>
        <end position="100"/>
    </location>
</feature>
<dbReference type="GO" id="GO:0005886">
    <property type="term" value="C:plasma membrane"/>
    <property type="evidence" value="ECO:0007669"/>
    <property type="project" value="UniProtKB-SubCell"/>
</dbReference>
<dbReference type="InterPro" id="IPR035906">
    <property type="entry name" value="MetI-like_sf"/>
</dbReference>
<dbReference type="Pfam" id="PF00528">
    <property type="entry name" value="BPD_transp_1"/>
    <property type="match status" value="1"/>
</dbReference>
<organism evidence="10 11">
    <name type="scientific">Bacillus paranthracis</name>
    <dbReference type="NCBI Taxonomy" id="2026186"/>
    <lineage>
        <taxon>Bacteria</taxon>
        <taxon>Bacillati</taxon>
        <taxon>Bacillota</taxon>
        <taxon>Bacilli</taxon>
        <taxon>Bacillales</taxon>
        <taxon>Bacillaceae</taxon>
        <taxon>Bacillus</taxon>
        <taxon>Bacillus cereus group</taxon>
    </lineage>
</organism>
<evidence type="ECO:0000256" key="1">
    <source>
        <dbReference type="ARBA" id="ARBA00004651"/>
    </source>
</evidence>
<dbReference type="Proteomes" id="UP001216801">
    <property type="component" value="Unassembled WGS sequence"/>
</dbReference>
<keyword evidence="3" id="KW-0813">Transport</keyword>
<keyword evidence="4 8" id="KW-1003">Cell membrane</keyword>
<dbReference type="PROSITE" id="PS50928">
    <property type="entry name" value="ABC_TM1"/>
    <property type="match status" value="1"/>
</dbReference>
<keyword evidence="7 8" id="KW-0472">Membrane</keyword>
<feature type="transmembrane region" description="Helical" evidence="8">
    <location>
        <begin position="25"/>
        <end position="46"/>
    </location>
</feature>
<feature type="transmembrane region" description="Helical" evidence="8">
    <location>
        <begin position="190"/>
        <end position="212"/>
    </location>
</feature>
<evidence type="ECO:0000259" key="9">
    <source>
        <dbReference type="PROSITE" id="PS50928"/>
    </source>
</evidence>
<evidence type="ECO:0000256" key="6">
    <source>
        <dbReference type="ARBA" id="ARBA00022989"/>
    </source>
</evidence>
<dbReference type="RefSeq" id="WP_001242546.1">
    <property type="nucleotide sequence ID" value="NZ_JAMXJY010000001.1"/>
</dbReference>
<feature type="transmembrane region" description="Helical" evidence="8">
    <location>
        <begin position="259"/>
        <end position="284"/>
    </location>
</feature>
<feature type="domain" description="ABC transmembrane type-1" evidence="9">
    <location>
        <begin position="75"/>
        <end position="280"/>
    </location>
</feature>
<evidence type="ECO:0000256" key="7">
    <source>
        <dbReference type="ARBA" id="ARBA00023136"/>
    </source>
</evidence>
<gene>
    <name evidence="10" type="primary">pstA</name>
    <name evidence="10" type="ORF">P6U19_05755</name>
</gene>
<evidence type="ECO:0000256" key="2">
    <source>
        <dbReference type="ARBA" id="ARBA00007069"/>
    </source>
</evidence>
<dbReference type="GO" id="GO:0005315">
    <property type="term" value="F:phosphate transmembrane transporter activity"/>
    <property type="evidence" value="ECO:0007669"/>
    <property type="project" value="InterPro"/>
</dbReference>
<dbReference type="PANTHER" id="PTHR43470">
    <property type="entry name" value="PHOSPHATE TRANSPORT SYSTEM PERMEASE PROTEIN PSTA-RELATED"/>
    <property type="match status" value="1"/>
</dbReference>
<dbReference type="Gene3D" id="1.10.3720.10">
    <property type="entry name" value="MetI-like"/>
    <property type="match status" value="1"/>
</dbReference>
<evidence type="ECO:0000313" key="11">
    <source>
        <dbReference type="Proteomes" id="UP001216801"/>
    </source>
</evidence>
<dbReference type="NCBIfam" id="TIGR00974">
    <property type="entry name" value="3a0107s02c"/>
    <property type="match status" value="1"/>
</dbReference>
<evidence type="ECO:0000256" key="5">
    <source>
        <dbReference type="ARBA" id="ARBA00022692"/>
    </source>
</evidence>
<dbReference type="InterPro" id="IPR000515">
    <property type="entry name" value="MetI-like"/>
</dbReference>
<sequence length="288" mass="32019">MRMLNHKKIQENMASRFLKDRIYKLLFYMAILFSIVILLILLFQIFEKGVSYLSLDFFTNFASRNPKEAGIVAALSGTILFMSIVIPLSFIFGVGTALYLEQYAKESIFKKVIEINNQTLAGVPSVVFGLLGLTIFVYALHLGESIIAAALTMSLLVLPTVVVASQEAIRSVPRSLLEASYGLGATKWQTMYQVVLPYAFPGIITGCTLAISRAIGEAAPLLVIGALAFANYVPFSMFDRFTVLPIQIFNWMSRPQEEFQYVAAAGMIVLLGLLLLINIVVLWLRNRK</sequence>
<keyword evidence="6 8" id="KW-1133">Transmembrane helix</keyword>
<dbReference type="SUPFAM" id="SSF161098">
    <property type="entry name" value="MetI-like"/>
    <property type="match status" value="1"/>
</dbReference>
<evidence type="ECO:0000313" key="10">
    <source>
        <dbReference type="EMBL" id="MDG0952092.1"/>
    </source>
</evidence>
<feature type="transmembrane region" description="Helical" evidence="8">
    <location>
        <begin position="146"/>
        <end position="169"/>
    </location>
</feature>
<name>A0AAJ1K168_9BACI</name>
<comment type="similarity">
    <text evidence="2 8">Belongs to the binding-protein-dependent transport system permease family. CysTW subfamily.</text>
</comment>
<dbReference type="InterPro" id="IPR005672">
    <property type="entry name" value="Phosphate_PstA"/>
</dbReference>
<comment type="subcellular location">
    <subcellularLocation>
        <location evidence="1 8">Cell membrane</location>
        <topology evidence="1 8">Multi-pass membrane protein</topology>
    </subcellularLocation>
</comment>
<accession>A0AAJ1K168</accession>
<proteinExistence type="inferred from homology"/>
<comment type="caution">
    <text evidence="10">The sequence shown here is derived from an EMBL/GenBank/DDBJ whole genome shotgun (WGS) entry which is preliminary data.</text>
</comment>
<dbReference type="EMBL" id="JARPRR010000003">
    <property type="protein sequence ID" value="MDG0952092.1"/>
    <property type="molecule type" value="Genomic_DNA"/>
</dbReference>